<dbReference type="RefSeq" id="WP_120748850.1">
    <property type="nucleotide sequence ID" value="NZ_RBAH01000014.1"/>
</dbReference>
<evidence type="ECO:0000313" key="3">
    <source>
        <dbReference type="Proteomes" id="UP000282311"/>
    </source>
</evidence>
<keyword evidence="3" id="KW-1185">Reference proteome</keyword>
<name>A0A3B0C366_9BACL</name>
<dbReference type="InterPro" id="IPR049971">
    <property type="entry name" value="CLC_0170-like"/>
</dbReference>
<evidence type="ECO:0000256" key="1">
    <source>
        <dbReference type="SAM" id="Phobius"/>
    </source>
</evidence>
<accession>A0A3B0C366</accession>
<keyword evidence="1" id="KW-0472">Membrane</keyword>
<keyword evidence="1" id="KW-0812">Transmembrane</keyword>
<keyword evidence="1" id="KW-1133">Transmembrane helix</keyword>
<dbReference type="Proteomes" id="UP000282311">
    <property type="component" value="Unassembled WGS sequence"/>
</dbReference>
<comment type="caution">
    <text evidence="2">The sequence shown here is derived from an EMBL/GenBank/DDBJ whole genome shotgun (WGS) entry which is preliminary data.</text>
</comment>
<dbReference type="NCBIfam" id="NF042414">
    <property type="entry name" value="CLC_0170_fam"/>
    <property type="match status" value="1"/>
</dbReference>
<evidence type="ECO:0000313" key="2">
    <source>
        <dbReference type="EMBL" id="RKN80595.1"/>
    </source>
</evidence>
<protein>
    <submittedName>
        <fullName evidence="2">Uncharacterized protein</fullName>
    </submittedName>
</protein>
<organism evidence="2 3">
    <name type="scientific">Paenibacillus ginsengarvi</name>
    <dbReference type="NCBI Taxonomy" id="400777"/>
    <lineage>
        <taxon>Bacteria</taxon>
        <taxon>Bacillati</taxon>
        <taxon>Bacillota</taxon>
        <taxon>Bacilli</taxon>
        <taxon>Bacillales</taxon>
        <taxon>Paenibacillaceae</taxon>
        <taxon>Paenibacillus</taxon>
    </lineage>
</organism>
<dbReference type="EMBL" id="RBAH01000014">
    <property type="protein sequence ID" value="RKN80595.1"/>
    <property type="molecule type" value="Genomic_DNA"/>
</dbReference>
<gene>
    <name evidence="2" type="ORF">D7M11_19105</name>
</gene>
<reference evidence="2 3" key="1">
    <citation type="journal article" date="2007" name="Int. J. Syst. Evol. Microbiol.">
        <title>Paenibacillus ginsengarvi sp. nov., isolated from soil from ginseng cultivation.</title>
        <authorList>
            <person name="Yoon M.H."/>
            <person name="Ten L.N."/>
            <person name="Im W.T."/>
        </authorList>
    </citation>
    <scope>NUCLEOTIDE SEQUENCE [LARGE SCALE GENOMIC DNA]</scope>
    <source>
        <strain evidence="2 3">KCTC 13059</strain>
    </source>
</reference>
<feature type="transmembrane region" description="Helical" evidence="1">
    <location>
        <begin position="46"/>
        <end position="65"/>
    </location>
</feature>
<dbReference type="OrthoDB" id="2897521at2"/>
<proteinExistence type="predicted"/>
<sequence>MGGVGYVGFLGYAVSLWLVTGVAMLWIDVKIYELTGMVKERGVCRFIGWLNICLGLIAFAGNMALRKWGM</sequence>
<feature type="transmembrane region" description="Helical" evidence="1">
    <location>
        <begin position="6"/>
        <end position="26"/>
    </location>
</feature>
<dbReference type="AlphaFoldDB" id="A0A3B0C366"/>